<dbReference type="GO" id="GO:0004622">
    <property type="term" value="F:phosphatidylcholine lysophospholipase activity"/>
    <property type="evidence" value="ECO:0007669"/>
    <property type="project" value="UniProtKB-EC"/>
</dbReference>
<feature type="domain" description="CBS" evidence="4">
    <location>
        <begin position="237"/>
        <end position="296"/>
    </location>
</feature>
<keyword evidence="1 2" id="KW-0129">CBS domain</keyword>
<keyword evidence="5" id="KW-0378">Hydrolase</keyword>
<evidence type="ECO:0000313" key="6">
    <source>
        <dbReference type="Proteomes" id="UP000038083"/>
    </source>
</evidence>
<dbReference type="AlphaFoldDB" id="A0A0B7HEA0"/>
<evidence type="ECO:0000313" key="5">
    <source>
        <dbReference type="EMBL" id="CEN40253.1"/>
    </source>
</evidence>
<reference evidence="5 6" key="1">
    <citation type="submission" date="2015-01" db="EMBL/GenBank/DDBJ databases">
        <authorList>
            <person name="MANFREDI Pablo"/>
        </authorList>
    </citation>
    <scope>NUCLEOTIDE SEQUENCE [LARGE SCALE GENOMIC DNA]</scope>
    <source>
        <strain evidence="5 6">Ccy74</strain>
    </source>
</reference>
<dbReference type="PROSITE" id="PS51371">
    <property type="entry name" value="CBS"/>
    <property type="match status" value="2"/>
</dbReference>
<dbReference type="PANTHER" id="PTHR43080">
    <property type="entry name" value="CBS DOMAIN-CONTAINING PROTEIN CBSX3, MITOCHONDRIAL"/>
    <property type="match status" value="1"/>
</dbReference>
<proteinExistence type="predicted"/>
<evidence type="ECO:0000259" key="3">
    <source>
        <dbReference type="PROSITE" id="PS50042"/>
    </source>
</evidence>
<dbReference type="SUPFAM" id="SSF51206">
    <property type="entry name" value="cAMP-binding domain-like"/>
    <property type="match status" value="1"/>
</dbReference>
<evidence type="ECO:0000256" key="1">
    <source>
        <dbReference type="ARBA" id="ARBA00023122"/>
    </source>
</evidence>
<dbReference type="Pfam" id="PF03445">
    <property type="entry name" value="DUF294"/>
    <property type="match status" value="1"/>
</dbReference>
<dbReference type="Gene3D" id="3.10.580.10">
    <property type="entry name" value="CBS-domain"/>
    <property type="match status" value="1"/>
</dbReference>
<dbReference type="InterPro" id="IPR005105">
    <property type="entry name" value="GlnD_Uridyltrans_N"/>
</dbReference>
<dbReference type="EC" id="3.1.1.5" evidence="5"/>
<dbReference type="InterPro" id="IPR014710">
    <property type="entry name" value="RmlC-like_jellyroll"/>
</dbReference>
<feature type="domain" description="Cyclic nucleotide-binding" evidence="3">
    <location>
        <begin position="56"/>
        <end position="138"/>
    </location>
</feature>
<accession>A0A0B7HEA0</accession>
<dbReference type="Pfam" id="PF00571">
    <property type="entry name" value="CBS"/>
    <property type="match status" value="2"/>
</dbReference>
<evidence type="ECO:0000256" key="2">
    <source>
        <dbReference type="PROSITE-ProRule" id="PRU00703"/>
    </source>
</evidence>
<dbReference type="CDD" id="cd00038">
    <property type="entry name" value="CAP_ED"/>
    <property type="match status" value="1"/>
</dbReference>
<dbReference type="InterPro" id="IPR000644">
    <property type="entry name" value="CBS_dom"/>
</dbReference>
<dbReference type="InterPro" id="IPR000595">
    <property type="entry name" value="cNMP-bd_dom"/>
</dbReference>
<dbReference type="CDD" id="cd05401">
    <property type="entry name" value="NT_GlnE_GlnD_like"/>
    <property type="match status" value="1"/>
</dbReference>
<dbReference type="InterPro" id="IPR018490">
    <property type="entry name" value="cNMP-bd_dom_sf"/>
</dbReference>
<organism evidence="5 6">
    <name type="scientific">Capnocytophaga cynodegmi</name>
    <dbReference type="NCBI Taxonomy" id="28189"/>
    <lineage>
        <taxon>Bacteria</taxon>
        <taxon>Pseudomonadati</taxon>
        <taxon>Bacteroidota</taxon>
        <taxon>Flavobacteriia</taxon>
        <taxon>Flavobacteriales</taxon>
        <taxon>Flavobacteriaceae</taxon>
        <taxon>Capnocytophaga</taxon>
    </lineage>
</organism>
<dbReference type="GO" id="GO:0008773">
    <property type="term" value="F:[protein-PII] uridylyltransferase activity"/>
    <property type="evidence" value="ECO:0007669"/>
    <property type="project" value="InterPro"/>
</dbReference>
<dbReference type="PANTHER" id="PTHR43080:SF2">
    <property type="entry name" value="CBS DOMAIN-CONTAINING PROTEIN"/>
    <property type="match status" value="1"/>
</dbReference>
<dbReference type="SMART" id="SM00100">
    <property type="entry name" value="cNMP"/>
    <property type="match status" value="1"/>
</dbReference>
<dbReference type="Gene3D" id="2.60.120.10">
    <property type="entry name" value="Jelly Rolls"/>
    <property type="match status" value="1"/>
</dbReference>
<dbReference type="PROSITE" id="PS50042">
    <property type="entry name" value="CNMP_BINDING_3"/>
    <property type="match status" value="1"/>
</dbReference>
<name>A0A0B7HEA0_9FLAO</name>
<feature type="domain" description="CBS" evidence="4">
    <location>
        <begin position="172"/>
        <end position="231"/>
    </location>
</feature>
<dbReference type="InterPro" id="IPR046342">
    <property type="entry name" value="CBS_dom_sf"/>
</dbReference>
<protein>
    <submittedName>
        <fullName evidence="5">Putative lysophospholipase</fullName>
        <ecNumber evidence="5">3.1.1.5</ecNumber>
    </submittedName>
</protein>
<dbReference type="Pfam" id="PF10335">
    <property type="entry name" value="DUF294_C"/>
    <property type="match status" value="1"/>
</dbReference>
<gene>
    <name evidence="5" type="ORF">CCYN74_40204</name>
</gene>
<dbReference type="Proteomes" id="UP000038083">
    <property type="component" value="Unassembled WGS sequence"/>
</dbReference>
<dbReference type="InterPro" id="IPR018821">
    <property type="entry name" value="DUF294_put_nucleoTrafse_sb-bd"/>
</dbReference>
<dbReference type="SUPFAM" id="SSF54631">
    <property type="entry name" value="CBS-domain pair"/>
    <property type="match status" value="1"/>
</dbReference>
<evidence type="ECO:0000259" key="4">
    <source>
        <dbReference type="PROSITE" id="PS51371"/>
    </source>
</evidence>
<dbReference type="RefSeq" id="WP_018278354.1">
    <property type="nucleotide sequence ID" value="NZ_CDOF01000024.1"/>
</dbReference>
<dbReference type="SMART" id="SM00116">
    <property type="entry name" value="CBS"/>
    <property type="match status" value="2"/>
</dbReference>
<dbReference type="Pfam" id="PF00027">
    <property type="entry name" value="cNMP_binding"/>
    <property type="match status" value="1"/>
</dbReference>
<dbReference type="InterPro" id="IPR051257">
    <property type="entry name" value="Diverse_CBS-Domain"/>
</dbReference>
<sequence>MRNTISRRVHDFLKKYPPFDIIDENNLLNLSKEVVVIYLEKGKILFKEHEEAHQYLYIVKEGAIEMKQTINDNSEMVDICDEGDVFGVRPMITNTPYQMTAIAQEESIIYGIPANEFRPLIESDTKIGLYLIEIFASKTRNPYSVDYTKFLYQNFDRNMLQKDFFELQPAIYVRKVVKTNPDENIQQAAFLMTEKRVSSIVVVDSEKKPLGIVTDKDLRKQIATGCFSLDMKVSQVMSSPVKTYPKKMTIAQAQFEMIKSNINHLIITEDGSNKTLVCGIMTQHDIETVKGDSIPELMKAVKRSKKSKHLKRIRKQSLNLLKGYVLQNIPLGLITDSFHQLFEAIISKAIEICIKRMPTPPPVRFAWVSLGSHARKEQFLVTDQDNAIVFENVTEENYEKTQQYFLQLADKINTMLNKIGYEYCPADMMARNPNWCLSLERWEEQFQKWISNANDADLLMFSIFYDMAFSFGEPTLVDKLSDKVFELTQNNERFMALLAKSALENPSPLGFFRNFIVEHDGKYKDQFDLKARALTTINDSARLLSLSYKIKEITNTSERFEKLAELEPQNKDIYLAGAYAAKALLKFRIKSGLKNDNNGRYLDLNSLSKEEKTKLKRCFKAIAGVQELIKLRFKVSLTYV</sequence>
<dbReference type="EMBL" id="CDOG01000034">
    <property type="protein sequence ID" value="CEN40253.1"/>
    <property type="molecule type" value="Genomic_DNA"/>
</dbReference>
<dbReference type="OrthoDB" id="9810963at2"/>